<name>A0A2N5NE83_MEDGN</name>
<evidence type="ECO:0000256" key="3">
    <source>
        <dbReference type="ARBA" id="ARBA00022729"/>
    </source>
</evidence>
<dbReference type="EMBL" id="NIHM01000037">
    <property type="protein sequence ID" value="PLT52354.1"/>
    <property type="molecule type" value="Genomic_DNA"/>
</dbReference>
<dbReference type="GO" id="GO:0004560">
    <property type="term" value="F:alpha-L-fucosidase activity"/>
    <property type="evidence" value="ECO:0007669"/>
    <property type="project" value="InterPro"/>
</dbReference>
<organism evidence="7 8">
    <name type="scientific">Mediterraneibacter gnavus</name>
    <name type="common">Ruminococcus gnavus</name>
    <dbReference type="NCBI Taxonomy" id="33038"/>
    <lineage>
        <taxon>Bacteria</taxon>
        <taxon>Bacillati</taxon>
        <taxon>Bacillota</taxon>
        <taxon>Clostridia</taxon>
        <taxon>Lachnospirales</taxon>
        <taxon>Lachnospiraceae</taxon>
        <taxon>Mediterraneibacter</taxon>
    </lineage>
</organism>
<dbReference type="GO" id="GO:0006004">
    <property type="term" value="P:fucose metabolic process"/>
    <property type="evidence" value="ECO:0007669"/>
    <property type="project" value="TreeGrafter"/>
</dbReference>
<evidence type="ECO:0000256" key="5">
    <source>
        <dbReference type="ARBA" id="ARBA00023295"/>
    </source>
</evidence>
<dbReference type="RefSeq" id="WP_101874624.1">
    <property type="nucleotide sequence ID" value="NZ_BAABXV010000001.1"/>
</dbReference>
<evidence type="ECO:0000313" key="8">
    <source>
        <dbReference type="Proteomes" id="UP000234849"/>
    </source>
</evidence>
<gene>
    <name evidence="7" type="ORF">CDL18_14955</name>
</gene>
<protein>
    <recommendedName>
        <fullName evidence="2">alpha-L-fucosidase</fullName>
        <ecNumber evidence="2">3.2.1.51</ecNumber>
    </recommendedName>
</protein>
<evidence type="ECO:0000259" key="6">
    <source>
        <dbReference type="Pfam" id="PF01120"/>
    </source>
</evidence>
<evidence type="ECO:0000256" key="4">
    <source>
        <dbReference type="ARBA" id="ARBA00022801"/>
    </source>
</evidence>
<keyword evidence="3" id="KW-0732">Signal</keyword>
<feature type="domain" description="Glycoside hydrolase family 29 N-terminal" evidence="6">
    <location>
        <begin position="52"/>
        <end position="346"/>
    </location>
</feature>
<sequence>MEYKGMKEDERLISVIPSKRQIAYQNMEYFCFIHFTVNTFTGSEWGLGDEPEAIFNPEELDARQWAKTAAEGGMKGLILTCKHHDGFCLWPSKYTEHSIKNSPYKNGKGDIVRETAEACKEYGLKFGVYLSPWDRNNESYGKGKEYDDYYVNQLTELLTNYGDIFVIWLDGACGEGSNGKKQVYDWQRYYEVMRKLQPNAVISISGPDIRWCGNEAGQVRPSEWSVVAADMTDPAITAQLSQQEDNEEFRNRPLDETQEDLGSRECLRNEEKLAYYPAETDVSIRPGWFYHEEEDDQVRSFENLKEIYLSSVGGNTTLLLNLPPMKNGKLHQTDVNNVKMLGDFIRSTFKDNLADIAEITTVPEKDAEGKNADLLRVDDYENVFRNKAGDRELTIHLQWTEKKKLSYLVLKEAIPFSQRVEKFSVWYAAEDGRKEKMVDATTIGYKKIIDLQGVETDAIEIRIEDSRVAPVISFVGVY</sequence>
<evidence type="ECO:0000256" key="2">
    <source>
        <dbReference type="ARBA" id="ARBA00012662"/>
    </source>
</evidence>
<reference evidence="7 8" key="1">
    <citation type="journal article" date="2017" name="Genome Med.">
        <title>A novel Ruminococcus gnavus clade enriched in inflammatory bowel disease patients.</title>
        <authorList>
            <person name="Hall A.B."/>
            <person name="Yassour M."/>
            <person name="Sauk J."/>
            <person name="Garner A."/>
            <person name="Jiang X."/>
            <person name="Arthur T."/>
            <person name="Lagoudas G.K."/>
            <person name="Vatanen T."/>
            <person name="Fornelos N."/>
            <person name="Wilson R."/>
            <person name="Bertha M."/>
            <person name="Cohen M."/>
            <person name="Garber J."/>
            <person name="Khalili H."/>
            <person name="Gevers D."/>
            <person name="Ananthakrishnan A.N."/>
            <person name="Kugathasan S."/>
            <person name="Lander E.S."/>
            <person name="Blainey P."/>
            <person name="Vlamakis H."/>
            <person name="Xavier R.J."/>
            <person name="Huttenhower C."/>
        </authorList>
    </citation>
    <scope>NUCLEOTIDE SEQUENCE [LARGE SCALE GENOMIC DNA]</scope>
    <source>
        <strain evidence="7 8">RJX1118</strain>
    </source>
</reference>
<dbReference type="InterPro" id="IPR017853">
    <property type="entry name" value="GH"/>
</dbReference>
<dbReference type="Proteomes" id="UP000234849">
    <property type="component" value="Unassembled WGS sequence"/>
</dbReference>
<keyword evidence="4" id="KW-0378">Hydrolase</keyword>
<dbReference type="SMART" id="SM00812">
    <property type="entry name" value="Alpha_L_fucos"/>
    <property type="match status" value="1"/>
</dbReference>
<proteinExistence type="inferred from homology"/>
<evidence type="ECO:0000313" key="7">
    <source>
        <dbReference type="EMBL" id="PLT52354.1"/>
    </source>
</evidence>
<dbReference type="Pfam" id="PF01120">
    <property type="entry name" value="Alpha_L_fucos"/>
    <property type="match status" value="1"/>
</dbReference>
<evidence type="ECO:0000256" key="1">
    <source>
        <dbReference type="ARBA" id="ARBA00007951"/>
    </source>
</evidence>
<comment type="similarity">
    <text evidence="1">Belongs to the glycosyl hydrolase 29 family.</text>
</comment>
<dbReference type="GO" id="GO:0016139">
    <property type="term" value="P:glycoside catabolic process"/>
    <property type="evidence" value="ECO:0007669"/>
    <property type="project" value="TreeGrafter"/>
</dbReference>
<dbReference type="PANTHER" id="PTHR10030">
    <property type="entry name" value="ALPHA-L-FUCOSIDASE"/>
    <property type="match status" value="1"/>
</dbReference>
<dbReference type="SUPFAM" id="SSF51445">
    <property type="entry name" value="(Trans)glycosidases"/>
    <property type="match status" value="1"/>
</dbReference>
<dbReference type="Gene3D" id="2.60.120.260">
    <property type="entry name" value="Galactose-binding domain-like"/>
    <property type="match status" value="1"/>
</dbReference>
<comment type="caution">
    <text evidence="7">The sequence shown here is derived from an EMBL/GenBank/DDBJ whole genome shotgun (WGS) entry which is preliminary data.</text>
</comment>
<dbReference type="AlphaFoldDB" id="A0A2N5NE83"/>
<dbReference type="InterPro" id="IPR057739">
    <property type="entry name" value="Glyco_hydro_29_N"/>
</dbReference>
<dbReference type="PANTHER" id="PTHR10030:SF37">
    <property type="entry name" value="ALPHA-L-FUCOSIDASE-RELATED"/>
    <property type="match status" value="1"/>
</dbReference>
<keyword evidence="5" id="KW-0326">Glycosidase</keyword>
<accession>A0A2N5NE83</accession>
<dbReference type="EC" id="3.2.1.51" evidence="2"/>
<dbReference type="InterPro" id="IPR000933">
    <property type="entry name" value="Glyco_hydro_29"/>
</dbReference>
<dbReference type="Gene3D" id="3.20.20.80">
    <property type="entry name" value="Glycosidases"/>
    <property type="match status" value="1"/>
</dbReference>
<dbReference type="GO" id="GO:0005764">
    <property type="term" value="C:lysosome"/>
    <property type="evidence" value="ECO:0007669"/>
    <property type="project" value="TreeGrafter"/>
</dbReference>